<evidence type="ECO:0000256" key="3">
    <source>
        <dbReference type="ARBA" id="ARBA00022771"/>
    </source>
</evidence>
<accession>A0AAD4LYG8</accession>
<evidence type="ECO:0000313" key="7">
    <source>
        <dbReference type="EMBL" id="KAI0294628.1"/>
    </source>
</evidence>
<feature type="domain" description="C2H2-type" evidence="6">
    <location>
        <begin position="219"/>
        <end position="243"/>
    </location>
</feature>
<organism evidence="7 8">
    <name type="scientific">Multifurca ochricompacta</name>
    <dbReference type="NCBI Taxonomy" id="376703"/>
    <lineage>
        <taxon>Eukaryota</taxon>
        <taxon>Fungi</taxon>
        <taxon>Dikarya</taxon>
        <taxon>Basidiomycota</taxon>
        <taxon>Agaricomycotina</taxon>
        <taxon>Agaricomycetes</taxon>
        <taxon>Russulales</taxon>
        <taxon>Russulaceae</taxon>
        <taxon>Multifurca</taxon>
    </lineage>
</organism>
<evidence type="ECO:0000256" key="2">
    <source>
        <dbReference type="ARBA" id="ARBA00022737"/>
    </source>
</evidence>
<dbReference type="EMBL" id="WTXG01000071">
    <property type="protein sequence ID" value="KAI0294628.1"/>
    <property type="molecule type" value="Genomic_DNA"/>
</dbReference>
<feature type="domain" description="C2H2-type" evidence="6">
    <location>
        <begin position="108"/>
        <end position="132"/>
    </location>
</feature>
<dbReference type="PANTHER" id="PTHR24379">
    <property type="entry name" value="KRAB AND ZINC FINGER DOMAIN-CONTAINING"/>
    <property type="match status" value="1"/>
</dbReference>
<dbReference type="SUPFAM" id="SSF57667">
    <property type="entry name" value="beta-beta-alpha zinc fingers"/>
    <property type="match status" value="1"/>
</dbReference>
<dbReference type="Pfam" id="PF12874">
    <property type="entry name" value="zf-met"/>
    <property type="match status" value="2"/>
</dbReference>
<keyword evidence="2" id="KW-0677">Repeat</keyword>
<keyword evidence="1" id="KW-0479">Metal-binding</keyword>
<sequence length="298" mass="35140">MAYCDRCMRYFAHDRALEQHKEDSNNHWDCDDCDLDFESYDLRRQHYIQSRNHHYCKECDRLFNSEEGRRQHMDAKHWYCETHDRTFRSEEGLHSHYRQSSDHHFCHIHCTDCNRTFQNESNLRHHLNSKLHRPNTIRCPGRGCKRSFVSPSALTLHFESGSCASRMTREQLNKLVVRADKNNYITNPARLLGGPPGEYEPPLTSTTWATERSWNGEAYECFLCNSTFKTLERLNQHLQSPRHEDKIYRCPKQDCRTEFVTLSGLCQHVEGGSCGVRMFKQVQNVMESLTRGFNAITI</sequence>
<dbReference type="AlphaFoldDB" id="A0AAD4LYG8"/>
<evidence type="ECO:0000256" key="4">
    <source>
        <dbReference type="ARBA" id="ARBA00022833"/>
    </source>
</evidence>
<dbReference type="PANTHER" id="PTHR24379:SF121">
    <property type="entry name" value="C2H2-TYPE DOMAIN-CONTAINING PROTEIN"/>
    <property type="match status" value="1"/>
</dbReference>
<dbReference type="Gene3D" id="3.30.160.60">
    <property type="entry name" value="Classic Zinc Finger"/>
    <property type="match status" value="2"/>
</dbReference>
<dbReference type="InterPro" id="IPR036236">
    <property type="entry name" value="Znf_C2H2_sf"/>
</dbReference>
<evidence type="ECO:0000256" key="5">
    <source>
        <dbReference type="PROSITE-ProRule" id="PRU00042"/>
    </source>
</evidence>
<dbReference type="PROSITE" id="PS50157">
    <property type="entry name" value="ZINC_FINGER_C2H2_2"/>
    <property type="match status" value="2"/>
</dbReference>
<proteinExistence type="predicted"/>
<reference evidence="7" key="1">
    <citation type="journal article" date="2022" name="New Phytol.">
        <title>Evolutionary transition to the ectomycorrhizal habit in the genomes of a hyperdiverse lineage of mushroom-forming fungi.</title>
        <authorList>
            <person name="Looney B."/>
            <person name="Miyauchi S."/>
            <person name="Morin E."/>
            <person name="Drula E."/>
            <person name="Courty P.E."/>
            <person name="Kohler A."/>
            <person name="Kuo A."/>
            <person name="LaButti K."/>
            <person name="Pangilinan J."/>
            <person name="Lipzen A."/>
            <person name="Riley R."/>
            <person name="Andreopoulos W."/>
            <person name="He G."/>
            <person name="Johnson J."/>
            <person name="Nolan M."/>
            <person name="Tritt A."/>
            <person name="Barry K.W."/>
            <person name="Grigoriev I.V."/>
            <person name="Nagy L.G."/>
            <person name="Hibbett D."/>
            <person name="Henrissat B."/>
            <person name="Matheny P.B."/>
            <person name="Labbe J."/>
            <person name="Martin F.M."/>
        </authorList>
    </citation>
    <scope>NUCLEOTIDE SEQUENCE</scope>
    <source>
        <strain evidence="7">BPL690</strain>
    </source>
</reference>
<dbReference type="SMART" id="SM00355">
    <property type="entry name" value="ZnF_C2H2"/>
    <property type="match status" value="8"/>
</dbReference>
<name>A0AAD4LYG8_9AGAM</name>
<keyword evidence="4" id="KW-0862">Zinc</keyword>
<keyword evidence="3 5" id="KW-0863">Zinc-finger</keyword>
<dbReference type="Proteomes" id="UP001203297">
    <property type="component" value="Unassembled WGS sequence"/>
</dbReference>
<dbReference type="PROSITE" id="PS00028">
    <property type="entry name" value="ZINC_FINGER_C2H2_1"/>
    <property type="match status" value="3"/>
</dbReference>
<evidence type="ECO:0000256" key="1">
    <source>
        <dbReference type="ARBA" id="ARBA00022723"/>
    </source>
</evidence>
<protein>
    <recommendedName>
        <fullName evidence="6">C2H2-type domain-containing protein</fullName>
    </recommendedName>
</protein>
<gene>
    <name evidence="7" type="ORF">B0F90DRAFT_1811632</name>
</gene>
<dbReference type="Pfam" id="PF12171">
    <property type="entry name" value="zf-C2H2_jaz"/>
    <property type="match status" value="1"/>
</dbReference>
<dbReference type="InterPro" id="IPR022755">
    <property type="entry name" value="Znf_C2H2_jaz"/>
</dbReference>
<dbReference type="GO" id="GO:0008270">
    <property type="term" value="F:zinc ion binding"/>
    <property type="evidence" value="ECO:0007669"/>
    <property type="project" value="UniProtKB-KW"/>
</dbReference>
<evidence type="ECO:0000313" key="8">
    <source>
        <dbReference type="Proteomes" id="UP001203297"/>
    </source>
</evidence>
<comment type="caution">
    <text evidence="7">The sequence shown here is derived from an EMBL/GenBank/DDBJ whole genome shotgun (WGS) entry which is preliminary data.</text>
</comment>
<keyword evidence="8" id="KW-1185">Reference proteome</keyword>
<dbReference type="InterPro" id="IPR013087">
    <property type="entry name" value="Znf_C2H2_type"/>
</dbReference>
<evidence type="ECO:0000259" key="6">
    <source>
        <dbReference type="PROSITE" id="PS50157"/>
    </source>
</evidence>